<evidence type="ECO:0000313" key="1">
    <source>
        <dbReference type="EMBL" id="RZC56173.1"/>
    </source>
</evidence>
<evidence type="ECO:0000313" key="2">
    <source>
        <dbReference type="Proteomes" id="UP000316621"/>
    </source>
</evidence>
<accession>A0A4Y7J4W2</accession>
<protein>
    <submittedName>
        <fullName evidence="1">Uncharacterized protein</fullName>
    </submittedName>
</protein>
<proteinExistence type="predicted"/>
<reference evidence="1 2" key="1">
    <citation type="journal article" date="2018" name="Science">
        <title>The opium poppy genome and morphinan production.</title>
        <authorList>
            <person name="Guo L."/>
            <person name="Winzer T."/>
            <person name="Yang X."/>
            <person name="Li Y."/>
            <person name="Ning Z."/>
            <person name="He Z."/>
            <person name="Teodor R."/>
            <person name="Lu Y."/>
            <person name="Bowser T.A."/>
            <person name="Graham I.A."/>
            <person name="Ye K."/>
        </authorList>
    </citation>
    <scope>NUCLEOTIDE SEQUENCE [LARGE SCALE GENOMIC DNA]</scope>
    <source>
        <strain evidence="2">cv. HN1</strain>
        <tissue evidence="1">Leaves</tissue>
    </source>
</reference>
<dbReference type="EMBL" id="CM010717">
    <property type="protein sequence ID" value="RZC56173.1"/>
    <property type="molecule type" value="Genomic_DNA"/>
</dbReference>
<dbReference type="AlphaFoldDB" id="A0A4Y7J4W2"/>
<gene>
    <name evidence="1" type="ORF">C5167_015023</name>
</gene>
<dbReference type="Proteomes" id="UP000316621">
    <property type="component" value="Chromosome 3"/>
</dbReference>
<sequence length="58" mass="6404">MESDGNKVNLRRKESFGGHNEIEITNGSKLMHGFSGCTSRGLLIVELTSEVYAYLSIN</sequence>
<organism evidence="1 2">
    <name type="scientific">Papaver somniferum</name>
    <name type="common">Opium poppy</name>
    <dbReference type="NCBI Taxonomy" id="3469"/>
    <lineage>
        <taxon>Eukaryota</taxon>
        <taxon>Viridiplantae</taxon>
        <taxon>Streptophyta</taxon>
        <taxon>Embryophyta</taxon>
        <taxon>Tracheophyta</taxon>
        <taxon>Spermatophyta</taxon>
        <taxon>Magnoliopsida</taxon>
        <taxon>Ranunculales</taxon>
        <taxon>Papaveraceae</taxon>
        <taxon>Papaveroideae</taxon>
        <taxon>Papaver</taxon>
    </lineage>
</organism>
<dbReference type="Gramene" id="RZC56173">
    <property type="protein sequence ID" value="RZC56173"/>
    <property type="gene ID" value="C5167_015023"/>
</dbReference>
<name>A0A4Y7J4W2_PAPSO</name>
<keyword evidence="2" id="KW-1185">Reference proteome</keyword>